<sequence length="178" mass="20113">MATVKHRIENSTLHPRVCLQTEDSNSLTVDSTPKTWAKLVGGNQTTAATMDAQLQNMTQATAQSAVRLPIIQNQTLISASNNTSLPANFERLIRCYFMIVRKNVQDTVPKAIMHFLVNYVRDNLQSELVQQLYKREVIEELLTESPVMAQRRKEAAEMLNALNKASSIIGEVRETQIW</sequence>
<dbReference type="GO" id="GO:0016020">
    <property type="term" value="C:membrane"/>
    <property type="evidence" value="ECO:0007669"/>
    <property type="project" value="TreeGrafter"/>
</dbReference>
<dbReference type="InterPro" id="IPR020850">
    <property type="entry name" value="GED_dom"/>
</dbReference>
<dbReference type="GO" id="GO:0048312">
    <property type="term" value="P:intracellular distribution of mitochondria"/>
    <property type="evidence" value="ECO:0007669"/>
    <property type="project" value="TreeGrafter"/>
</dbReference>
<name>J9F4W3_WUCBA</name>
<dbReference type="GO" id="GO:0005739">
    <property type="term" value="C:mitochondrion"/>
    <property type="evidence" value="ECO:0007669"/>
    <property type="project" value="TreeGrafter"/>
</dbReference>
<dbReference type="Proteomes" id="UP000004810">
    <property type="component" value="Unassembled WGS sequence"/>
</dbReference>
<dbReference type="PANTHER" id="PTHR11566">
    <property type="entry name" value="DYNAMIN"/>
    <property type="match status" value="1"/>
</dbReference>
<dbReference type="GO" id="GO:0003924">
    <property type="term" value="F:GTPase activity"/>
    <property type="evidence" value="ECO:0007669"/>
    <property type="project" value="InterPro"/>
</dbReference>
<evidence type="ECO:0000313" key="2">
    <source>
        <dbReference type="EMBL" id="EJW82384.1"/>
    </source>
</evidence>
<dbReference type="Gene3D" id="1.20.120.1240">
    <property type="entry name" value="Dynamin, middle domain"/>
    <property type="match status" value="1"/>
</dbReference>
<dbReference type="EMBL" id="ADBV01002918">
    <property type="protein sequence ID" value="EJW82384.1"/>
    <property type="molecule type" value="Genomic_DNA"/>
</dbReference>
<dbReference type="InterPro" id="IPR003130">
    <property type="entry name" value="GED"/>
</dbReference>
<dbReference type="GO" id="GO:0016559">
    <property type="term" value="P:peroxisome fission"/>
    <property type="evidence" value="ECO:0007669"/>
    <property type="project" value="TreeGrafter"/>
</dbReference>
<dbReference type="Pfam" id="PF02212">
    <property type="entry name" value="GED"/>
    <property type="match status" value="1"/>
</dbReference>
<reference evidence="3" key="1">
    <citation type="submission" date="2012-08" db="EMBL/GenBank/DDBJ databases">
        <title>The Genome Sequence of Wuchereria bancrofti.</title>
        <authorList>
            <person name="Nutman T.B."/>
            <person name="Fink D.L."/>
            <person name="Russ C."/>
            <person name="Young S."/>
            <person name="Zeng Q."/>
            <person name="Koehrsen M."/>
            <person name="Alvarado L."/>
            <person name="Berlin A."/>
            <person name="Chapman S.B."/>
            <person name="Chen Z."/>
            <person name="Freedman E."/>
            <person name="Gellesch M."/>
            <person name="Goldberg J."/>
            <person name="Griggs A."/>
            <person name="Gujja S."/>
            <person name="Heilman E.R."/>
            <person name="Heiman D."/>
            <person name="Hepburn T."/>
            <person name="Howarth C."/>
            <person name="Jen D."/>
            <person name="Larson L."/>
            <person name="Lewis B."/>
            <person name="Mehta T."/>
            <person name="Park D."/>
            <person name="Pearson M."/>
            <person name="Roberts A."/>
            <person name="Saif S."/>
            <person name="Shea T."/>
            <person name="Shenoy N."/>
            <person name="Sisk P."/>
            <person name="Stolte C."/>
            <person name="Sykes S."/>
            <person name="Walk T."/>
            <person name="White J."/>
            <person name="Yandava C."/>
            <person name="Haas B."/>
            <person name="Henn M.R."/>
            <person name="Nusbaum C."/>
            <person name="Birren B."/>
        </authorList>
    </citation>
    <scope>NUCLEOTIDE SEQUENCE [LARGE SCALE GENOMIC DNA]</scope>
    <source>
        <strain evidence="3">NA</strain>
    </source>
</reference>
<dbReference type="AlphaFoldDB" id="J9F4W3"/>
<evidence type="ECO:0000313" key="3">
    <source>
        <dbReference type="Proteomes" id="UP000004810"/>
    </source>
</evidence>
<dbReference type="InterPro" id="IPR022812">
    <property type="entry name" value="Dynamin"/>
</dbReference>
<organism evidence="2 3">
    <name type="scientific">Wuchereria bancrofti</name>
    <dbReference type="NCBI Taxonomy" id="6293"/>
    <lineage>
        <taxon>Eukaryota</taxon>
        <taxon>Metazoa</taxon>
        <taxon>Ecdysozoa</taxon>
        <taxon>Nematoda</taxon>
        <taxon>Chromadorea</taxon>
        <taxon>Rhabditida</taxon>
        <taxon>Spirurina</taxon>
        <taxon>Spiruromorpha</taxon>
        <taxon>Filarioidea</taxon>
        <taxon>Onchocercidae</taxon>
        <taxon>Wuchereria</taxon>
    </lineage>
</organism>
<feature type="domain" description="GED" evidence="1">
    <location>
        <begin position="86"/>
        <end position="177"/>
    </location>
</feature>
<dbReference type="GO" id="GO:0005525">
    <property type="term" value="F:GTP binding"/>
    <property type="evidence" value="ECO:0007669"/>
    <property type="project" value="InterPro"/>
</dbReference>
<protein>
    <recommendedName>
        <fullName evidence="1">GED domain-containing protein</fullName>
    </recommendedName>
</protein>
<comment type="caution">
    <text evidence="2">The sequence shown here is derived from an EMBL/GenBank/DDBJ whole genome shotgun (WGS) entry which is preliminary data.</text>
</comment>
<evidence type="ECO:0000259" key="1">
    <source>
        <dbReference type="PROSITE" id="PS51388"/>
    </source>
</evidence>
<dbReference type="GO" id="GO:0006897">
    <property type="term" value="P:endocytosis"/>
    <property type="evidence" value="ECO:0007669"/>
    <property type="project" value="TreeGrafter"/>
</dbReference>
<dbReference type="GO" id="GO:0005874">
    <property type="term" value="C:microtubule"/>
    <property type="evidence" value="ECO:0007669"/>
    <property type="project" value="TreeGrafter"/>
</dbReference>
<gene>
    <name evidence="2" type="ORF">WUBG_06708</name>
</gene>
<dbReference type="PANTHER" id="PTHR11566:SF21">
    <property type="entry name" value="DYNAMIN RELATED PROTEIN 1, ISOFORM A"/>
    <property type="match status" value="1"/>
</dbReference>
<proteinExistence type="predicted"/>
<dbReference type="GO" id="GO:0000266">
    <property type="term" value="P:mitochondrial fission"/>
    <property type="evidence" value="ECO:0007669"/>
    <property type="project" value="TreeGrafter"/>
</dbReference>
<dbReference type="PROSITE" id="PS51388">
    <property type="entry name" value="GED"/>
    <property type="match status" value="1"/>
</dbReference>
<dbReference type="GO" id="GO:0008017">
    <property type="term" value="F:microtubule binding"/>
    <property type="evidence" value="ECO:0007669"/>
    <property type="project" value="TreeGrafter"/>
</dbReference>
<dbReference type="SMART" id="SM00302">
    <property type="entry name" value="GED"/>
    <property type="match status" value="1"/>
</dbReference>
<accession>J9F4W3</accession>